<dbReference type="PANTHER" id="PTHR34677">
    <property type="match status" value="1"/>
</dbReference>
<protein>
    <recommendedName>
        <fullName evidence="3">Ig-like domain-containing protein</fullName>
    </recommendedName>
</protein>
<organism evidence="4 5">
    <name type="scientific">Corallococcus macrosporus DSM 14697</name>
    <dbReference type="NCBI Taxonomy" id="1189310"/>
    <lineage>
        <taxon>Bacteria</taxon>
        <taxon>Pseudomonadati</taxon>
        <taxon>Myxococcota</taxon>
        <taxon>Myxococcia</taxon>
        <taxon>Myxococcales</taxon>
        <taxon>Cystobacterineae</taxon>
        <taxon>Myxococcaceae</taxon>
        <taxon>Corallococcus</taxon>
    </lineage>
</organism>
<dbReference type="OrthoDB" id="5495046at2"/>
<dbReference type="Gene3D" id="2.60.40.10">
    <property type="entry name" value="Immunoglobulins"/>
    <property type="match status" value="6"/>
</dbReference>
<feature type="compositionally biased region" description="Gly residues" evidence="1">
    <location>
        <begin position="287"/>
        <end position="298"/>
    </location>
</feature>
<dbReference type="RefSeq" id="WP_095959734.1">
    <property type="nucleotide sequence ID" value="NZ_CP022203.1"/>
</dbReference>
<reference evidence="4 5" key="1">
    <citation type="submission" date="2017-06" db="EMBL/GenBank/DDBJ databases">
        <title>Sequencing and comparative analysis of myxobacterial genomes.</title>
        <authorList>
            <person name="Rupp O."/>
            <person name="Goesmann A."/>
            <person name="Sogaard-Andersen L."/>
        </authorList>
    </citation>
    <scope>NUCLEOTIDE SEQUENCE [LARGE SCALE GENOMIC DNA]</scope>
    <source>
        <strain evidence="4 5">DSM 14697</strain>
    </source>
</reference>
<feature type="region of interest" description="Disordered" evidence="1">
    <location>
        <begin position="325"/>
        <end position="344"/>
    </location>
</feature>
<dbReference type="InterPro" id="IPR013783">
    <property type="entry name" value="Ig-like_fold"/>
</dbReference>
<feature type="region of interest" description="Disordered" evidence="1">
    <location>
        <begin position="213"/>
        <end position="248"/>
    </location>
</feature>
<dbReference type="Proteomes" id="UP000217343">
    <property type="component" value="Chromosome"/>
</dbReference>
<feature type="region of interest" description="Disordered" evidence="1">
    <location>
        <begin position="407"/>
        <end position="426"/>
    </location>
</feature>
<feature type="chain" id="PRO_5012558162" description="Ig-like domain-containing protein" evidence="2">
    <location>
        <begin position="24"/>
        <end position="1932"/>
    </location>
</feature>
<gene>
    <name evidence="4" type="ORF">MYMAC_004695</name>
</gene>
<feature type="compositionally biased region" description="Acidic residues" evidence="1">
    <location>
        <begin position="223"/>
        <end position="233"/>
    </location>
</feature>
<feature type="region of interest" description="Disordered" evidence="1">
    <location>
        <begin position="287"/>
        <end position="308"/>
    </location>
</feature>
<feature type="region of interest" description="Disordered" evidence="1">
    <location>
        <begin position="867"/>
        <end position="890"/>
    </location>
</feature>
<feature type="signal peptide" evidence="2">
    <location>
        <begin position="1"/>
        <end position="23"/>
    </location>
</feature>
<dbReference type="EMBL" id="CP022203">
    <property type="protein sequence ID" value="ATB49057.1"/>
    <property type="molecule type" value="Genomic_DNA"/>
</dbReference>
<feature type="domain" description="Ig-like" evidence="3">
    <location>
        <begin position="1174"/>
        <end position="1303"/>
    </location>
</feature>
<evidence type="ECO:0000313" key="5">
    <source>
        <dbReference type="Proteomes" id="UP000217343"/>
    </source>
</evidence>
<name>A0A250JZY5_9BACT</name>
<evidence type="ECO:0000256" key="1">
    <source>
        <dbReference type="SAM" id="MobiDB-lite"/>
    </source>
</evidence>
<evidence type="ECO:0000259" key="3">
    <source>
        <dbReference type="PROSITE" id="PS50835"/>
    </source>
</evidence>
<dbReference type="InterPro" id="IPR007110">
    <property type="entry name" value="Ig-like_dom"/>
</dbReference>
<proteinExistence type="predicted"/>
<dbReference type="PROSITE" id="PS50835">
    <property type="entry name" value="IG_LIKE"/>
    <property type="match status" value="2"/>
</dbReference>
<evidence type="ECO:0000256" key="2">
    <source>
        <dbReference type="SAM" id="SignalP"/>
    </source>
</evidence>
<dbReference type="Pfam" id="PF19077">
    <property type="entry name" value="Big_13"/>
    <property type="match status" value="2"/>
</dbReference>
<dbReference type="NCBIfam" id="NF033510">
    <property type="entry name" value="Ca_tandemer"/>
    <property type="match status" value="1"/>
</dbReference>
<feature type="domain" description="Ig-like" evidence="3">
    <location>
        <begin position="989"/>
        <end position="1114"/>
    </location>
</feature>
<dbReference type="KEGG" id="mmas:MYMAC_004695"/>
<dbReference type="InterPro" id="IPR044016">
    <property type="entry name" value="Big_13"/>
</dbReference>
<dbReference type="InterPro" id="IPR058184">
    <property type="entry name" value="AgmC-like_N"/>
</dbReference>
<keyword evidence="5" id="KW-1185">Reference proteome</keyword>
<evidence type="ECO:0000313" key="4">
    <source>
        <dbReference type="EMBL" id="ATB49057.1"/>
    </source>
</evidence>
<accession>A0A250JZY5</accession>
<keyword evidence="2" id="KW-0732">Signal</keyword>
<dbReference type="PANTHER" id="PTHR34677:SF3">
    <property type="entry name" value="BACTERIAL IG-LIKE DOMAIN-CONTAINING PROTEIN"/>
    <property type="match status" value="1"/>
</dbReference>
<sequence>MRTNALTKVLMAAVGLWALPALPGPDTYLVGNGQDGARTVSAAGGVEINNYAQVKAPLAPGDMTITTSLATNTSTSAPVVPRFRGPAGGGDTAGDLVLIIQTTGVVPVTVPGSPGPIYLEGGAVGRWELARLTAVVEDEAEEELLLTLDRPLKHSYADGVTQVVRVPEYTSLTLNNNAVVRAKAWNPVTRTGGILAFMANGAVNLGNGSQLSAEGRGFRGGSYEEDTEEDGEGDPFAGCPGSTNLAGTRARAGEGIDVTHPDARGVENVANGGGGGVCVRAGGGGGGNTGAGGRGGNSADGSRSEARGVGGAALSFSPLTHLVMGGGGGAGHGQDEDSDADGGHGGGIIFVRALSIGGTGTLDASGAAGAGSAESGGGGGGAGGTIHVRTVEHVACAGGIGLNALGGGGGDSDDGDPVVRGPGGGGGGGRILVQAVTANGCAVTSNVSNGIAGSAVGGGHAEATPQDNAFPHTGLATFMQGALAAPAAPVIAPATTVTTNNPLPTLTGTGTPGTEVVIYQRISGVPNGPEFGRAAVGTSDSPTAFSVTLSRALPTGNTVLVAVAEAQGLQGLHSNPVTYTLDTAAPDTHFLANGTPTSPSRLENAVFQFASNETTGITFQCVLQTGDIPTPPAVDAGAWLTTPCSGTGTHTTGTLTDDETYTFWVRARDAAGNVDPAPSRYAWRVDRARPTTAFATDGKPPVDFNQAVAVFRFESNEDPVTFQCARDDSATTEAPAEGSAQWQDCAASHLTPASTYVTAPLGAGTYTLWVRAKDVAGNVDDAPQHHTWTVDLTPPDTELFGTLPEALNNANSVVFTFRELPSGSANDFECSLNGAAFSACESGDTFATPGDATYTFLVRARDAAGNVDPAPASHTWRTDKSLPDTSVSTSVGTLSNAPRAGFEFNSPASDVAGFQCVLETGATTQAPAEGSTLWEDCAASYLTPVLTDGTYTLWVRAKDAAGNVDTAPQHHTWTVDLTPPDTELFGTLPEAVNNANAAVLTFRALPVGDASDFECSLNGATFSACESGDSFPTPDDATYSVLVRARDPAGNVDPTPASYTWRRDRTRPATELIALVGALSNAPRAGFEFNSPASDVAGFQCVLDNSATTQAPVESSSRWEDCAASYLTPVLTDGTYTLWVRAKDAAGNVDDAPLHHTWTVDLTPPDTELFGTLPEAVNNANAAVLTFRALPVGDASDFECSLNGATFSTCESGDSFPTPGDATYSVLVRARDPAGNVDLTPASYTWRTDKTRPATELSTLVGVLSNAPRALFTLTSSATDVAGFQCVLETGATTQAPAEGSTSWEDCAASYLTPVLTDGTYTLWVRAKDAAGNVDNAPRHHTWTVDLTPPDTQIDSKPDILTNQLTATFVFSASEPGVRFECSYDGGAYFACTSPYALPNAEFPLITEGDHRMLIRAIDEAGNPDDTPALHIWTVVVGEVQTNIVPVSLSNPTRSTTATFSFTSNLSNVVYYCQLDGSPYEQCADSANAVKVYENLAEGSHSLNVKAAEGEFEDQSPAPFNWTIDLTPPVAPTLTSPSADVVYVNVRTPRFEGVAPDDESLTDGTLSVYRGVQLVDSVEDIRANALWAFDFPVSLPDGEYTLLFSFTDKAGNTGATTSRTFTVDATRPVTTLTVNPGDLTNQAQATFEFTSNEAESTFACSVNGAGFSACTSPHTVSVGDASHEFVVRAVDRAGNVANVVGTHSWRVDTVEPSTSIVAKPDVDTNVPSAEFRFESNEAPILYECSLDDAAFVECATPYLLSDLSEGAHRLVVRARDEATNVDTTAEEHVWRVDMTPPLAPEITAPAPDGVVGSLTPTFQGSAEPGSQLVLFVDGVERGVAPVEPSGQWRLTLTTAISEGPHTVSALARDAAQNAGPESQASAFTVDPSINIVREVSSRGGGLSCAAGGEGHVPLVLLGWACLALMAARRRRV</sequence>
<dbReference type="NCBIfam" id="NF047640">
    <property type="entry name" value="gliding_AgmC_N"/>
    <property type="match status" value="1"/>
</dbReference>